<dbReference type="InterPro" id="IPR042099">
    <property type="entry name" value="ANL_N_sf"/>
</dbReference>
<keyword evidence="2" id="KW-0474">Menaquinone biosynthesis</keyword>
<sequence length="500" mass="55569">MNINIGKLLQDRAVLMGEKEAFIHKDKRWTFQQMNVRANGFAHFLKKQGFAKGDRLAILSKNNEDFIAVLMGAAKIGVITVVLNWRLQVPELQYIVENSKVKLIVYDVDFASMMQALQVQGVNTDILSHATVPSLQAIFEENSQEPVYDASNDDVALIMYTSGTTGKPKGAMISHNNLLAAGMGLSQTIDWWEDDRFLMVAPFFHIGGIAPLITNILCGCTMVLMEAFEPMAAWKIVEQEKITTMMTVPTMLAYLLKTYEVANADSSSIRNITCGASSVPVPLILGFRQLGIPIQQVYGITEYTGAVTMWKEQMNKDKYDSMGKSMMHGEIAVVDVKSGEVLPAGEVGEIRLRGPQVFVGYFENREATKQVLKNGWYHTGDVGYIDRDGYLYVVDRIKDMIISGGENIYSAELELALANHPAVADVAVIGMPDEKWGEIPKAYIVVKPNISITEADIMAFCKENLASYKAVKEVEFVEQLPRNAVGKLLKHQLKQVVKQP</sequence>
<dbReference type="PANTHER" id="PTHR24096">
    <property type="entry name" value="LONG-CHAIN-FATTY-ACID--COA LIGASE"/>
    <property type="match status" value="1"/>
</dbReference>
<dbReference type="InterPro" id="IPR045851">
    <property type="entry name" value="AMP-bd_C_sf"/>
</dbReference>
<evidence type="ECO:0000313" key="8">
    <source>
        <dbReference type="EMBL" id="PKU51139.1"/>
    </source>
</evidence>
<evidence type="ECO:0000256" key="4">
    <source>
        <dbReference type="ARBA" id="ARBA00022741"/>
    </source>
</evidence>
<feature type="domain" description="AMP-binding enzyme C-terminal" evidence="7">
    <location>
        <begin position="412"/>
        <end position="487"/>
    </location>
</feature>
<dbReference type="NCBIfam" id="TIGR01923">
    <property type="entry name" value="menE"/>
    <property type="match status" value="1"/>
</dbReference>
<dbReference type="Proteomes" id="UP000234956">
    <property type="component" value="Unassembled WGS sequence"/>
</dbReference>
<dbReference type="InterPro" id="IPR025110">
    <property type="entry name" value="AMP-bd_C"/>
</dbReference>
<dbReference type="NCBIfam" id="NF004837">
    <property type="entry name" value="PRK06187.1"/>
    <property type="match status" value="1"/>
</dbReference>
<dbReference type="PANTHER" id="PTHR24096:SF267">
    <property type="entry name" value="MALONATE--COA LIGASE ACSF3, MITOCHONDRIAL"/>
    <property type="match status" value="1"/>
</dbReference>
<gene>
    <name evidence="8" type="primary">menE</name>
    <name evidence="8" type="ORF">CRI88_15815</name>
</gene>
<keyword evidence="5" id="KW-0067">ATP-binding</keyword>
<evidence type="ECO:0000256" key="1">
    <source>
        <dbReference type="ARBA" id="ARBA00006432"/>
    </source>
</evidence>
<feature type="domain" description="AMP-dependent synthetase/ligase" evidence="6">
    <location>
        <begin position="12"/>
        <end position="362"/>
    </location>
</feature>
<dbReference type="AlphaFoldDB" id="A0A2I0UYQ8"/>
<dbReference type="Pfam" id="PF13193">
    <property type="entry name" value="AMP-binding_C"/>
    <property type="match status" value="1"/>
</dbReference>
<dbReference type="InterPro" id="IPR010192">
    <property type="entry name" value="MenE"/>
</dbReference>
<dbReference type="EMBL" id="PDFK01000004">
    <property type="protein sequence ID" value="PKU51139.1"/>
    <property type="molecule type" value="Genomic_DNA"/>
</dbReference>
<dbReference type="SUPFAM" id="SSF56801">
    <property type="entry name" value="Acetyl-CoA synthetase-like"/>
    <property type="match status" value="1"/>
</dbReference>
<dbReference type="RefSeq" id="WP_089935016.1">
    <property type="nucleotide sequence ID" value="NZ_JAZBNI010000008.1"/>
</dbReference>
<evidence type="ECO:0000256" key="5">
    <source>
        <dbReference type="ARBA" id="ARBA00022840"/>
    </source>
</evidence>
<name>A0A2I0UYQ8_9BACI</name>
<protein>
    <submittedName>
        <fullName evidence="8">O-succinylbenzoate--CoA ligase</fullName>
    </submittedName>
</protein>
<dbReference type="Gene3D" id="3.30.300.30">
    <property type="match status" value="1"/>
</dbReference>
<dbReference type="FunFam" id="3.30.300.30:FF:000008">
    <property type="entry name" value="2,3-dihydroxybenzoate-AMP ligase"/>
    <property type="match status" value="1"/>
</dbReference>
<accession>A0A2I0UYQ8</accession>
<dbReference type="GO" id="GO:0009234">
    <property type="term" value="P:menaquinone biosynthetic process"/>
    <property type="evidence" value="ECO:0007669"/>
    <property type="project" value="UniProtKB-KW"/>
</dbReference>
<evidence type="ECO:0000259" key="7">
    <source>
        <dbReference type="Pfam" id="PF13193"/>
    </source>
</evidence>
<evidence type="ECO:0000259" key="6">
    <source>
        <dbReference type="Pfam" id="PF00501"/>
    </source>
</evidence>
<dbReference type="PROSITE" id="PS00455">
    <property type="entry name" value="AMP_BINDING"/>
    <property type="match status" value="1"/>
</dbReference>
<keyword evidence="3 8" id="KW-0436">Ligase</keyword>
<dbReference type="InterPro" id="IPR000873">
    <property type="entry name" value="AMP-dep_synth/lig_dom"/>
</dbReference>
<dbReference type="Pfam" id="PF00501">
    <property type="entry name" value="AMP-binding"/>
    <property type="match status" value="1"/>
</dbReference>
<organism evidence="8 9">
    <name type="scientific">Lysinibacillus fusiformis</name>
    <dbReference type="NCBI Taxonomy" id="28031"/>
    <lineage>
        <taxon>Bacteria</taxon>
        <taxon>Bacillati</taxon>
        <taxon>Bacillota</taxon>
        <taxon>Bacilli</taxon>
        <taxon>Bacillales</taxon>
        <taxon>Bacillaceae</taxon>
        <taxon>Lysinibacillus</taxon>
    </lineage>
</organism>
<dbReference type="InterPro" id="IPR020845">
    <property type="entry name" value="AMP-binding_CS"/>
</dbReference>
<dbReference type="InterPro" id="IPR020459">
    <property type="entry name" value="AMP-binding"/>
</dbReference>
<reference evidence="8 9" key="1">
    <citation type="submission" date="2017-10" db="EMBL/GenBank/DDBJ databases">
        <title>Draft genome of Lysinibacillus fusiformis strain Juneja, a laboratory-derived pathogen of Drosophila melanogaster.</title>
        <authorList>
            <person name="Smith B.R."/>
            <person name="Unckless R.L."/>
        </authorList>
    </citation>
    <scope>NUCLEOTIDE SEQUENCE [LARGE SCALE GENOMIC DNA]</scope>
    <source>
        <strain evidence="8 9">Juneja</strain>
    </source>
</reference>
<evidence type="ECO:0000256" key="3">
    <source>
        <dbReference type="ARBA" id="ARBA00022598"/>
    </source>
</evidence>
<comment type="similarity">
    <text evidence="1">Belongs to the ATP-dependent AMP-binding enzyme family.</text>
</comment>
<evidence type="ECO:0000256" key="2">
    <source>
        <dbReference type="ARBA" id="ARBA00022428"/>
    </source>
</evidence>
<keyword evidence="4" id="KW-0547">Nucleotide-binding</keyword>
<dbReference type="GO" id="GO:0005524">
    <property type="term" value="F:ATP binding"/>
    <property type="evidence" value="ECO:0007669"/>
    <property type="project" value="UniProtKB-KW"/>
</dbReference>
<evidence type="ECO:0000313" key="9">
    <source>
        <dbReference type="Proteomes" id="UP000234956"/>
    </source>
</evidence>
<dbReference type="GO" id="GO:0008756">
    <property type="term" value="F:o-succinylbenzoate-CoA ligase activity"/>
    <property type="evidence" value="ECO:0007669"/>
    <property type="project" value="InterPro"/>
</dbReference>
<proteinExistence type="inferred from homology"/>
<dbReference type="PRINTS" id="PR00154">
    <property type="entry name" value="AMPBINDING"/>
</dbReference>
<comment type="caution">
    <text evidence="8">The sequence shown here is derived from an EMBL/GenBank/DDBJ whole genome shotgun (WGS) entry which is preliminary data.</text>
</comment>
<dbReference type="Gene3D" id="3.40.50.12780">
    <property type="entry name" value="N-terminal domain of ligase-like"/>
    <property type="match status" value="1"/>
</dbReference>